<dbReference type="InterPro" id="IPR042221">
    <property type="entry name" value="Leu/Phe-tRNA_Trfase_N"/>
</dbReference>
<evidence type="ECO:0000256" key="2">
    <source>
        <dbReference type="ARBA" id="ARBA00022679"/>
    </source>
</evidence>
<organism evidence="5 6">
    <name type="scientific">Neotabrizicola shimadae</name>
    <dbReference type="NCBI Taxonomy" id="2807096"/>
    <lineage>
        <taxon>Bacteria</taxon>
        <taxon>Pseudomonadati</taxon>
        <taxon>Pseudomonadota</taxon>
        <taxon>Alphaproteobacteria</taxon>
        <taxon>Rhodobacterales</taxon>
        <taxon>Paracoccaceae</taxon>
        <taxon>Neotabrizicola</taxon>
    </lineage>
</organism>
<accession>A0A8G0ZZP2</accession>
<dbReference type="InterPro" id="IPR004616">
    <property type="entry name" value="Leu/Phe-tRNA_Trfase"/>
</dbReference>
<evidence type="ECO:0000313" key="6">
    <source>
        <dbReference type="Proteomes" id="UP000826300"/>
    </source>
</evidence>
<comment type="subcellular location">
    <subcellularLocation>
        <location evidence="4">Cytoplasm</location>
    </subcellularLocation>
</comment>
<sequence>MTDITPEILLRAYALGIFPMAESRDNAEIHWVDPRQRGVFPLERFHISRSLRRRILTCGWEVAVDRDFAGVVDGCADRPETWINDRIRALYLDLHRLGYAHSLEVREEGALIGGVYGVSLGGAFFGESMFSRRTDASKLALAWLVHRLRAGGYALFDVQFLTPHLASLGAVEIPRGRYRRALDAALALPARFDPPGYAPYPSLVCAGSSAPSGSSGGASGGASDSG</sequence>
<comment type="catalytic activity">
    <reaction evidence="4">
        <text>N-terminal L-lysyl-[protein] + L-leucyl-tRNA(Leu) = N-terminal L-leucyl-L-lysyl-[protein] + tRNA(Leu) + H(+)</text>
        <dbReference type="Rhea" id="RHEA:12340"/>
        <dbReference type="Rhea" id="RHEA-COMP:9613"/>
        <dbReference type="Rhea" id="RHEA-COMP:9622"/>
        <dbReference type="Rhea" id="RHEA-COMP:12670"/>
        <dbReference type="Rhea" id="RHEA-COMP:12671"/>
        <dbReference type="ChEBI" id="CHEBI:15378"/>
        <dbReference type="ChEBI" id="CHEBI:65249"/>
        <dbReference type="ChEBI" id="CHEBI:78442"/>
        <dbReference type="ChEBI" id="CHEBI:78494"/>
        <dbReference type="ChEBI" id="CHEBI:133043"/>
        <dbReference type="EC" id="2.3.2.6"/>
    </reaction>
</comment>
<dbReference type="Pfam" id="PF03588">
    <property type="entry name" value="Leu_Phe_trans"/>
    <property type="match status" value="1"/>
</dbReference>
<dbReference type="InterPro" id="IPR016181">
    <property type="entry name" value="Acyl_CoA_acyltransferase"/>
</dbReference>
<dbReference type="AlphaFoldDB" id="A0A8G0ZZP2"/>
<dbReference type="GO" id="GO:0005737">
    <property type="term" value="C:cytoplasm"/>
    <property type="evidence" value="ECO:0007669"/>
    <property type="project" value="UniProtKB-SubCell"/>
</dbReference>
<proteinExistence type="inferred from homology"/>
<dbReference type="PANTHER" id="PTHR30098:SF2">
    <property type="entry name" value="LEUCYL_PHENYLALANYL-TRNA--PROTEIN TRANSFERASE"/>
    <property type="match status" value="1"/>
</dbReference>
<comment type="similarity">
    <text evidence="4">Belongs to the L/F-transferase family.</text>
</comment>
<evidence type="ECO:0000313" key="5">
    <source>
        <dbReference type="EMBL" id="QYZ71349.1"/>
    </source>
</evidence>
<name>A0A8G0ZZP2_9RHOB</name>
<reference evidence="5" key="1">
    <citation type="submission" date="2021-02" db="EMBL/GenBank/DDBJ databases">
        <title>Rhodobacter shimadae sp. nov., an aerobic anoxygenic phototrophic bacterium isolated from a hot spring.</title>
        <authorList>
            <person name="Muramatsu S."/>
            <person name="Haruta S."/>
            <person name="Hirose S."/>
            <person name="Hanada S."/>
        </authorList>
    </citation>
    <scope>NUCLEOTIDE SEQUENCE</scope>
    <source>
        <strain evidence="5">N10</strain>
    </source>
</reference>
<dbReference type="RefSeq" id="WP_220663837.1">
    <property type="nucleotide sequence ID" value="NZ_CP069370.1"/>
</dbReference>
<dbReference type="Proteomes" id="UP000826300">
    <property type="component" value="Chromosome"/>
</dbReference>
<keyword evidence="2 4" id="KW-0808">Transferase</keyword>
<dbReference type="EMBL" id="CP069370">
    <property type="protein sequence ID" value="QYZ71349.1"/>
    <property type="molecule type" value="Genomic_DNA"/>
</dbReference>
<protein>
    <recommendedName>
        <fullName evidence="4">Leucyl/phenylalanyl-tRNA--protein transferase</fullName>
        <ecNumber evidence="4">2.3.2.6</ecNumber>
    </recommendedName>
    <alternativeName>
        <fullName evidence="4">L/F-transferase</fullName>
    </alternativeName>
    <alternativeName>
        <fullName evidence="4">Leucyltransferase</fullName>
    </alternativeName>
    <alternativeName>
        <fullName evidence="4">Phenyalanyltransferase</fullName>
    </alternativeName>
</protein>
<dbReference type="KEGG" id="nsm:JO391_07555"/>
<dbReference type="HAMAP" id="MF_00688">
    <property type="entry name" value="Leu_Phe_trans"/>
    <property type="match status" value="1"/>
</dbReference>
<dbReference type="Gene3D" id="3.40.630.70">
    <property type="entry name" value="Leucyl/phenylalanyl-tRNA-protein transferase, C-terminal domain"/>
    <property type="match status" value="1"/>
</dbReference>
<comment type="catalytic activity">
    <reaction evidence="4">
        <text>L-phenylalanyl-tRNA(Phe) + an N-terminal L-alpha-aminoacyl-[protein] = an N-terminal L-phenylalanyl-L-alpha-aminoacyl-[protein] + tRNA(Phe)</text>
        <dbReference type="Rhea" id="RHEA:43632"/>
        <dbReference type="Rhea" id="RHEA-COMP:9668"/>
        <dbReference type="Rhea" id="RHEA-COMP:9699"/>
        <dbReference type="Rhea" id="RHEA-COMP:10636"/>
        <dbReference type="Rhea" id="RHEA-COMP:10637"/>
        <dbReference type="ChEBI" id="CHEBI:78442"/>
        <dbReference type="ChEBI" id="CHEBI:78531"/>
        <dbReference type="ChEBI" id="CHEBI:78597"/>
        <dbReference type="ChEBI" id="CHEBI:83561"/>
        <dbReference type="EC" id="2.3.2.6"/>
    </reaction>
</comment>
<dbReference type="SUPFAM" id="SSF55729">
    <property type="entry name" value="Acyl-CoA N-acyltransferases (Nat)"/>
    <property type="match status" value="1"/>
</dbReference>
<keyword evidence="6" id="KW-1185">Reference proteome</keyword>
<dbReference type="NCBIfam" id="TIGR00667">
    <property type="entry name" value="aat"/>
    <property type="match status" value="1"/>
</dbReference>
<keyword evidence="1 4" id="KW-0963">Cytoplasm</keyword>
<dbReference type="GO" id="GO:0008914">
    <property type="term" value="F:leucyl-tRNA--protein transferase activity"/>
    <property type="evidence" value="ECO:0007669"/>
    <property type="project" value="UniProtKB-UniRule"/>
</dbReference>
<comment type="catalytic activity">
    <reaction evidence="4">
        <text>N-terminal L-arginyl-[protein] + L-leucyl-tRNA(Leu) = N-terminal L-leucyl-L-arginyl-[protein] + tRNA(Leu) + H(+)</text>
        <dbReference type="Rhea" id="RHEA:50416"/>
        <dbReference type="Rhea" id="RHEA-COMP:9613"/>
        <dbReference type="Rhea" id="RHEA-COMP:9622"/>
        <dbReference type="Rhea" id="RHEA-COMP:12672"/>
        <dbReference type="Rhea" id="RHEA-COMP:12673"/>
        <dbReference type="ChEBI" id="CHEBI:15378"/>
        <dbReference type="ChEBI" id="CHEBI:64719"/>
        <dbReference type="ChEBI" id="CHEBI:78442"/>
        <dbReference type="ChEBI" id="CHEBI:78494"/>
        <dbReference type="ChEBI" id="CHEBI:133044"/>
        <dbReference type="EC" id="2.3.2.6"/>
    </reaction>
</comment>
<keyword evidence="3 4" id="KW-0012">Acyltransferase</keyword>
<dbReference type="PANTHER" id="PTHR30098">
    <property type="entry name" value="LEUCYL/PHENYLALANYL-TRNA--PROTEIN TRANSFERASE"/>
    <property type="match status" value="1"/>
</dbReference>
<evidence type="ECO:0000256" key="4">
    <source>
        <dbReference type="HAMAP-Rule" id="MF_00688"/>
    </source>
</evidence>
<gene>
    <name evidence="4" type="primary">aat</name>
    <name evidence="5" type="ORF">JO391_07555</name>
</gene>
<dbReference type="InterPro" id="IPR042203">
    <property type="entry name" value="Leu/Phe-tRNA_Trfase_C"/>
</dbReference>
<comment type="function">
    <text evidence="4">Functions in the N-end rule pathway of protein degradation where it conjugates Leu, Phe and, less efficiently, Met from aminoacyl-tRNAs to the N-termini of proteins containing an N-terminal arginine or lysine.</text>
</comment>
<dbReference type="EC" id="2.3.2.6" evidence="4"/>
<evidence type="ECO:0000256" key="3">
    <source>
        <dbReference type="ARBA" id="ARBA00023315"/>
    </source>
</evidence>
<dbReference type="GO" id="GO:0030163">
    <property type="term" value="P:protein catabolic process"/>
    <property type="evidence" value="ECO:0007669"/>
    <property type="project" value="UniProtKB-UniRule"/>
</dbReference>
<evidence type="ECO:0000256" key="1">
    <source>
        <dbReference type="ARBA" id="ARBA00022490"/>
    </source>
</evidence>
<dbReference type="Gene3D" id="3.30.70.3550">
    <property type="entry name" value="Leucyl/phenylalanyl-tRNA-protein transferase, N-terminal domain"/>
    <property type="match status" value="1"/>
</dbReference>